<dbReference type="EMBL" id="CP137640">
    <property type="protein sequence ID" value="WVX83485.1"/>
    <property type="molecule type" value="Genomic_DNA"/>
</dbReference>
<accession>A0ABZ2CLP5</accession>
<proteinExistence type="predicted"/>
<organism evidence="1 2">
    <name type="scientific">Niallia oryzisoli</name>
    <dbReference type="NCBI Taxonomy" id="1737571"/>
    <lineage>
        <taxon>Bacteria</taxon>
        <taxon>Bacillati</taxon>
        <taxon>Bacillota</taxon>
        <taxon>Bacilli</taxon>
        <taxon>Bacillales</taxon>
        <taxon>Bacillaceae</taxon>
        <taxon>Niallia</taxon>
    </lineage>
</organism>
<name>A0ABZ2CLP5_9BACI</name>
<sequence>MSYEVETIYYLANPETDQIAFATGSQLRYEDIIKDVFGVASIHDLPMMIQYNKNFQTSICKYFGVMENEITLEMIVRVASKIDLLQLKKQYEEELQPMSSEGNRTIQCPFDTIIRLQEGIFQWDEEDSSYNLVKTS</sequence>
<gene>
    <name evidence="1" type="ORF">R4Z09_11070</name>
</gene>
<dbReference type="Proteomes" id="UP001357223">
    <property type="component" value="Chromosome"/>
</dbReference>
<evidence type="ECO:0000313" key="2">
    <source>
        <dbReference type="Proteomes" id="UP001357223"/>
    </source>
</evidence>
<keyword evidence="2" id="KW-1185">Reference proteome</keyword>
<protein>
    <submittedName>
        <fullName evidence="1">Uncharacterized protein</fullName>
    </submittedName>
</protein>
<evidence type="ECO:0000313" key="1">
    <source>
        <dbReference type="EMBL" id="WVX83485.1"/>
    </source>
</evidence>
<dbReference type="RefSeq" id="WP_338452369.1">
    <property type="nucleotide sequence ID" value="NZ_CP137640.1"/>
</dbReference>
<reference evidence="1 2" key="1">
    <citation type="submission" date="2023-10" db="EMBL/GenBank/DDBJ databases">
        <title>Niallia locisalis sp.nov. isolated from a salt pond sample.</title>
        <authorList>
            <person name="Li X.-J."/>
            <person name="Dong L."/>
        </authorList>
    </citation>
    <scope>NUCLEOTIDE SEQUENCE [LARGE SCALE GENOMIC DNA]</scope>
    <source>
        <strain evidence="1 2">DSM 29761</strain>
    </source>
</reference>